<feature type="domain" description="FAD dependent oxidoreductase" evidence="1">
    <location>
        <begin position="37"/>
        <end position="442"/>
    </location>
</feature>
<dbReference type="Pfam" id="PF01266">
    <property type="entry name" value="DAO"/>
    <property type="match status" value="1"/>
</dbReference>
<dbReference type="PANTHER" id="PTHR13847">
    <property type="entry name" value="SARCOSINE DEHYDROGENASE-RELATED"/>
    <property type="match status" value="1"/>
</dbReference>
<dbReference type="GO" id="GO:0005737">
    <property type="term" value="C:cytoplasm"/>
    <property type="evidence" value="ECO:0007669"/>
    <property type="project" value="TreeGrafter"/>
</dbReference>
<dbReference type="Gene3D" id="3.30.9.10">
    <property type="entry name" value="D-Amino Acid Oxidase, subunit A, domain 2"/>
    <property type="match status" value="1"/>
</dbReference>
<dbReference type="InterPro" id="IPR036188">
    <property type="entry name" value="FAD/NAD-bd_sf"/>
</dbReference>
<accession>A0A8K0JLW2</accession>
<dbReference type="Gene3D" id="3.50.50.60">
    <property type="entry name" value="FAD/NAD(P)-binding domain"/>
    <property type="match status" value="1"/>
</dbReference>
<keyword evidence="3" id="KW-1185">Reference proteome</keyword>
<evidence type="ECO:0000313" key="3">
    <source>
        <dbReference type="Proteomes" id="UP000812966"/>
    </source>
</evidence>
<dbReference type="PANTHER" id="PTHR13847:SF279">
    <property type="entry name" value="FAD DEPENDENT OXIDOREDUCTASE DOMAIN-CONTAINING PROTEIN-RELATED"/>
    <property type="match status" value="1"/>
</dbReference>
<evidence type="ECO:0000259" key="1">
    <source>
        <dbReference type="Pfam" id="PF01266"/>
    </source>
</evidence>
<evidence type="ECO:0000313" key="2">
    <source>
        <dbReference type="EMBL" id="KAG7529370.1"/>
    </source>
</evidence>
<dbReference type="EMBL" id="JABELV010000153">
    <property type="protein sequence ID" value="KAG7529370.1"/>
    <property type="molecule type" value="Genomic_DNA"/>
</dbReference>
<dbReference type="Proteomes" id="UP000812966">
    <property type="component" value="Unassembled WGS sequence"/>
</dbReference>
<proteinExistence type="predicted"/>
<dbReference type="AlphaFoldDB" id="A0A8K0JLW2"/>
<comment type="caution">
    <text evidence="2">The sequence shown here is derived from an EMBL/GenBank/DDBJ whole genome shotgun (WGS) entry which is preliminary data.</text>
</comment>
<reference evidence="2" key="1">
    <citation type="submission" date="2020-04" db="EMBL/GenBank/DDBJ databases">
        <title>Analysis of mating type loci in Filobasidium floriforme.</title>
        <authorList>
            <person name="Nowrousian M."/>
        </authorList>
    </citation>
    <scope>NUCLEOTIDE SEQUENCE</scope>
    <source>
        <strain evidence="2">CBS 6242</strain>
    </source>
</reference>
<name>A0A8K0JLW2_9TREE</name>
<dbReference type="InterPro" id="IPR006076">
    <property type="entry name" value="FAD-dep_OxRdtase"/>
</dbReference>
<gene>
    <name evidence="2" type="ORF">FFLO_05722</name>
</gene>
<dbReference type="SUPFAM" id="SSF51905">
    <property type="entry name" value="FAD/NAD(P)-binding domain"/>
    <property type="match status" value="1"/>
</dbReference>
<organism evidence="2 3">
    <name type="scientific">Filobasidium floriforme</name>
    <dbReference type="NCBI Taxonomy" id="5210"/>
    <lineage>
        <taxon>Eukaryota</taxon>
        <taxon>Fungi</taxon>
        <taxon>Dikarya</taxon>
        <taxon>Basidiomycota</taxon>
        <taxon>Agaricomycotina</taxon>
        <taxon>Tremellomycetes</taxon>
        <taxon>Filobasidiales</taxon>
        <taxon>Filobasidiaceae</taxon>
        <taxon>Filobasidium</taxon>
    </lineage>
</organism>
<sequence>MNTLLPKQNRLESFWLSERDPSLSHVRSSETLPTRADIVIVGSGISGALIAREIYAQWKEQGENEDADDLAYPTVVMLEAGETCGGATARNGGHCKPLTYLGFRSESLKRGAKIANAMYDFEGSHLSRYVRIVQEEELDCDLVVTRAFDVLFDASDAENAKKDYDARRETFPESIRKGDVVSVEDPEELKRLSGVRGGKWGCHYPAGHLWPYKLATQLIQKQLDKGMTLHTFTPVVSLEQHLSSSSTMVVTSRGNITAKAVIIASNGYTAGILPEFKDRIIPVRGTACSVTPPSSHSLGCSPGPLKYTYGLRFRQGEMDYMIPRQGRGKIPGVGDRSIILGGAKGCYLKDTESWYDNIHDDVEMPGAREYFQGYMRKHFVGWEGENDKGNVDQVWSGVLGYSSDLLPFVGEMPGREGIFISAGFTGHGMPRIPACSEAIAHLVVSHVRTGRIQDSARAAFEGIIPQPYLLTRDRLDCEDNLILGAMGQVASKTVTTAVDELAGLQIAEEKESY</sequence>
<protein>
    <recommendedName>
        <fullName evidence="1">FAD dependent oxidoreductase domain-containing protein</fullName>
    </recommendedName>
</protein>
<dbReference type="OrthoDB" id="429143at2759"/>